<evidence type="ECO:0000313" key="7">
    <source>
        <dbReference type="Proteomes" id="UP000444721"/>
    </source>
</evidence>
<dbReference type="EMBL" id="VFQX01000027">
    <property type="protein sequence ID" value="KAF0979357.1"/>
    <property type="molecule type" value="Genomic_DNA"/>
</dbReference>
<dbReference type="PANTHER" id="PTHR28544">
    <property type="entry name" value="PROTEIN FAM45A-RELATED"/>
    <property type="match status" value="1"/>
</dbReference>
<dbReference type="GO" id="GO:0015031">
    <property type="term" value="P:protein transport"/>
    <property type="evidence" value="ECO:0007669"/>
    <property type="project" value="TreeGrafter"/>
</dbReference>
<evidence type="ECO:0000256" key="3">
    <source>
        <dbReference type="ARBA" id="ARBA00022658"/>
    </source>
</evidence>
<evidence type="ECO:0000256" key="4">
    <source>
        <dbReference type="ARBA" id="ARBA00022753"/>
    </source>
</evidence>
<dbReference type="GO" id="GO:0031267">
    <property type="term" value="F:small GTPase binding"/>
    <property type="evidence" value="ECO:0007669"/>
    <property type="project" value="TreeGrafter"/>
</dbReference>
<comment type="caution">
    <text evidence="6">The sequence shown here is derived from an EMBL/GenBank/DDBJ whole genome shotgun (WGS) entry which is preliminary data.</text>
</comment>
<keyword evidence="3" id="KW-0344">Guanine-nucleotide releasing factor</keyword>
<comment type="subcellular location">
    <subcellularLocation>
        <location evidence="1">Late endosome</location>
    </subcellularLocation>
</comment>
<dbReference type="GO" id="GO:0005770">
    <property type="term" value="C:late endosome"/>
    <property type="evidence" value="ECO:0007669"/>
    <property type="project" value="UniProtKB-SubCell"/>
</dbReference>
<dbReference type="OMA" id="HKDIAMF"/>
<dbReference type="PANTHER" id="PTHR28544:SF1">
    <property type="entry name" value="DENN DOMAIN-CONTAINING PROTEIN 10-RELATED"/>
    <property type="match status" value="1"/>
</dbReference>
<dbReference type="GO" id="GO:0005085">
    <property type="term" value="F:guanyl-nucleotide exchange factor activity"/>
    <property type="evidence" value="ECO:0007669"/>
    <property type="project" value="UniProtKB-KW"/>
</dbReference>
<dbReference type="AlphaFoldDB" id="A0A6A5BQG7"/>
<dbReference type="RefSeq" id="XP_044564070.1">
    <property type="nucleotide sequence ID" value="XM_044704814.1"/>
</dbReference>
<keyword evidence="7" id="KW-1185">Reference proteome</keyword>
<dbReference type="GO" id="GO:2000641">
    <property type="term" value="P:regulation of early endosome to late endosome transport"/>
    <property type="evidence" value="ECO:0007669"/>
    <property type="project" value="TreeGrafter"/>
</dbReference>
<keyword evidence="4" id="KW-0967">Endosome</keyword>
<feature type="domain" description="UDENN" evidence="5">
    <location>
        <begin position="1"/>
        <end position="367"/>
    </location>
</feature>
<dbReference type="PROSITE" id="PS50211">
    <property type="entry name" value="DENN"/>
    <property type="match status" value="1"/>
</dbReference>
<comment type="similarity">
    <text evidence="2">Belongs to the DENND10 family.</text>
</comment>
<protein>
    <recommendedName>
        <fullName evidence="5">UDENN domain-containing protein</fullName>
    </recommendedName>
</protein>
<dbReference type="Pfam" id="PF08616">
    <property type="entry name" value="SPA"/>
    <property type="match status" value="1"/>
</dbReference>
<dbReference type="VEuPathDB" id="AmoebaDB:FDP41_001700"/>
<proteinExistence type="inferred from homology"/>
<dbReference type="Proteomes" id="UP000444721">
    <property type="component" value="Unassembled WGS sequence"/>
</dbReference>
<organism evidence="6 7">
    <name type="scientific">Naegleria fowleri</name>
    <name type="common">Brain eating amoeba</name>
    <dbReference type="NCBI Taxonomy" id="5763"/>
    <lineage>
        <taxon>Eukaryota</taxon>
        <taxon>Discoba</taxon>
        <taxon>Heterolobosea</taxon>
        <taxon>Tetramitia</taxon>
        <taxon>Eutetramitia</taxon>
        <taxon>Vahlkampfiidae</taxon>
        <taxon>Naegleria</taxon>
    </lineage>
</organism>
<dbReference type="OrthoDB" id="66409at2759"/>
<evidence type="ECO:0000259" key="5">
    <source>
        <dbReference type="PROSITE" id="PS50211"/>
    </source>
</evidence>
<reference evidence="6 7" key="1">
    <citation type="journal article" date="2019" name="Sci. Rep.">
        <title>Nanopore sequencing improves the draft genome of the human pathogenic amoeba Naegleria fowleri.</title>
        <authorList>
            <person name="Liechti N."/>
            <person name="Schurch N."/>
            <person name="Bruggmann R."/>
            <person name="Wittwer M."/>
        </authorList>
    </citation>
    <scope>NUCLEOTIDE SEQUENCE [LARGE SCALE GENOMIC DNA]</scope>
    <source>
        <strain evidence="6 7">ATCC 30894</strain>
    </source>
</reference>
<sequence length="367" mass="41932">MSATSSVSAASTSSLTSQMRAICILEKDTNLDTLNVWSFPILSDDQKTIIMNRSPLNSNSTVLSKQYSDLSLNNSLFVCSKFDDCYVYSMSRKVKLVNSSVTDVNLVVVSGEYWMKKYEKYLEVMMNVLIENQLSPLPMLEVYLRLFSKGTYKDQITADLFSDPRAAKVGNLSMLIKSFGEESVRIWSALMLKKRIVIYHENISELLEIMSAIPSLVLHRQQTDFIRPFVNFDSPIETKDLTESNFYCAGTLDRNMRNNTKFYDLFVDATTKRTNVNESQTDEFKFTKIHKDLLKVVTSEEIATMENTHVIKQVSQKTKELIQKLETVKEQNDHQLSLDIIKGLQLQPDLEKFLYGVAVSECMITSL</sequence>
<name>A0A6A5BQG7_NAEFO</name>
<evidence type="ECO:0000313" key="6">
    <source>
        <dbReference type="EMBL" id="KAF0979357.1"/>
    </source>
</evidence>
<accession>A0A6A5BQG7</accession>
<dbReference type="VEuPathDB" id="AmoebaDB:NfTy_054750"/>
<evidence type="ECO:0000256" key="1">
    <source>
        <dbReference type="ARBA" id="ARBA00004603"/>
    </source>
</evidence>
<dbReference type="InterPro" id="IPR037516">
    <property type="entry name" value="Tripartite_DENN"/>
</dbReference>
<dbReference type="VEuPathDB" id="AmoebaDB:NF0036240"/>
<dbReference type="GeneID" id="68108918"/>
<evidence type="ECO:0000256" key="2">
    <source>
        <dbReference type="ARBA" id="ARBA00008641"/>
    </source>
</evidence>
<dbReference type="InterPro" id="IPR042431">
    <property type="entry name" value="FAM45"/>
</dbReference>
<gene>
    <name evidence="6" type="ORF">FDP41_001700</name>
</gene>